<feature type="non-terminal residue" evidence="1">
    <location>
        <position position="89"/>
    </location>
</feature>
<comment type="caution">
    <text evidence="1">The sequence shown here is derived from an EMBL/GenBank/DDBJ whole genome shotgun (WGS) entry which is preliminary data.</text>
</comment>
<gene>
    <name evidence="1" type="ORF">S01H4_51024</name>
</gene>
<reference evidence="1" key="1">
    <citation type="journal article" date="2014" name="Front. Microbiol.">
        <title>High frequency of phylogenetically diverse reductive dehalogenase-homologous genes in deep subseafloor sedimentary metagenomes.</title>
        <authorList>
            <person name="Kawai M."/>
            <person name="Futagami T."/>
            <person name="Toyoda A."/>
            <person name="Takaki Y."/>
            <person name="Nishi S."/>
            <person name="Hori S."/>
            <person name="Arai W."/>
            <person name="Tsubouchi T."/>
            <person name="Morono Y."/>
            <person name="Uchiyama I."/>
            <person name="Ito T."/>
            <person name="Fujiyama A."/>
            <person name="Inagaki F."/>
            <person name="Takami H."/>
        </authorList>
    </citation>
    <scope>NUCLEOTIDE SEQUENCE</scope>
    <source>
        <strain evidence="1">Expedition CK06-06</strain>
    </source>
</reference>
<proteinExistence type="predicted"/>
<name>X1BJP5_9ZZZZ</name>
<sequence>MATIQEMEAELLELNQVQFIKPTALELHQRKHALVSRVQRQEDRRYRQRVQSRKDELNTLLSIQPKELTLLTRTPLSSSLTPTPIKRTL</sequence>
<dbReference type="AlphaFoldDB" id="X1BJP5"/>
<accession>X1BJP5</accession>
<dbReference type="EMBL" id="BART01029018">
    <property type="protein sequence ID" value="GAG96109.1"/>
    <property type="molecule type" value="Genomic_DNA"/>
</dbReference>
<organism evidence="1">
    <name type="scientific">marine sediment metagenome</name>
    <dbReference type="NCBI Taxonomy" id="412755"/>
    <lineage>
        <taxon>unclassified sequences</taxon>
        <taxon>metagenomes</taxon>
        <taxon>ecological metagenomes</taxon>
    </lineage>
</organism>
<protein>
    <submittedName>
        <fullName evidence="1">Uncharacterized protein</fullName>
    </submittedName>
</protein>
<evidence type="ECO:0000313" key="1">
    <source>
        <dbReference type="EMBL" id="GAG96109.1"/>
    </source>
</evidence>